<organism evidence="1 2">
    <name type="scientific">Paramecium sonneborni</name>
    <dbReference type="NCBI Taxonomy" id="65129"/>
    <lineage>
        <taxon>Eukaryota</taxon>
        <taxon>Sar</taxon>
        <taxon>Alveolata</taxon>
        <taxon>Ciliophora</taxon>
        <taxon>Intramacronucleata</taxon>
        <taxon>Oligohymenophorea</taxon>
        <taxon>Peniculida</taxon>
        <taxon>Parameciidae</taxon>
        <taxon>Paramecium</taxon>
    </lineage>
</organism>
<reference evidence="1" key="1">
    <citation type="submission" date="2021-01" db="EMBL/GenBank/DDBJ databases">
        <authorList>
            <consortium name="Genoscope - CEA"/>
            <person name="William W."/>
        </authorList>
    </citation>
    <scope>NUCLEOTIDE SEQUENCE</scope>
</reference>
<accession>A0A8S1REP5</accession>
<protein>
    <submittedName>
        <fullName evidence="1">Uncharacterized protein</fullName>
    </submittedName>
</protein>
<name>A0A8S1REP5_9CILI</name>
<dbReference type="Proteomes" id="UP000692954">
    <property type="component" value="Unassembled WGS sequence"/>
</dbReference>
<dbReference type="EMBL" id="CAJJDN010000165">
    <property type="protein sequence ID" value="CAD8126177.1"/>
    <property type="molecule type" value="Genomic_DNA"/>
</dbReference>
<sequence>MMQNKINQYESMSKLQSKKSFRRDIRFKSIQEEKNQCQEIHYSITTAIQYIYIWNRQIQRLFCVYKQIQALQFKMKLDSILNQERSSQNRIYSYYGSQMMIESDL</sequence>
<gene>
    <name evidence="1" type="ORF">PSON_ATCC_30995.1.T1650069</name>
</gene>
<evidence type="ECO:0000313" key="2">
    <source>
        <dbReference type="Proteomes" id="UP000692954"/>
    </source>
</evidence>
<dbReference type="AlphaFoldDB" id="A0A8S1REP5"/>
<keyword evidence="2" id="KW-1185">Reference proteome</keyword>
<comment type="caution">
    <text evidence="1">The sequence shown here is derived from an EMBL/GenBank/DDBJ whole genome shotgun (WGS) entry which is preliminary data.</text>
</comment>
<evidence type="ECO:0000313" key="1">
    <source>
        <dbReference type="EMBL" id="CAD8126177.1"/>
    </source>
</evidence>
<proteinExistence type="predicted"/>